<proteinExistence type="predicted"/>
<dbReference type="PROSITE" id="PS00041">
    <property type="entry name" value="HTH_ARAC_FAMILY_1"/>
    <property type="match status" value="1"/>
</dbReference>
<dbReference type="Proteomes" id="UP000475666">
    <property type="component" value="Unassembled WGS sequence"/>
</dbReference>
<dbReference type="InterPro" id="IPR018060">
    <property type="entry name" value="HTH_AraC"/>
</dbReference>
<dbReference type="InterPro" id="IPR020449">
    <property type="entry name" value="Tscrpt_reg_AraC-type_HTH"/>
</dbReference>
<dbReference type="InterPro" id="IPR009057">
    <property type="entry name" value="Homeodomain-like_sf"/>
</dbReference>
<accession>A0A6G3TTK0</accession>
<dbReference type="InterPro" id="IPR018062">
    <property type="entry name" value="HTH_AraC-typ_CS"/>
</dbReference>
<comment type="caution">
    <text evidence="6">The sequence shown here is derived from an EMBL/GenBank/DDBJ whole genome shotgun (WGS) entry which is preliminary data.</text>
</comment>
<keyword evidence="2" id="KW-0238">DNA-binding</keyword>
<dbReference type="GO" id="GO:0003700">
    <property type="term" value="F:DNA-binding transcription factor activity"/>
    <property type="evidence" value="ECO:0007669"/>
    <property type="project" value="InterPro"/>
</dbReference>
<reference evidence="6 7" key="1">
    <citation type="submission" date="2020-01" db="EMBL/GenBank/DDBJ databases">
        <title>Insect and environment-associated Actinomycetes.</title>
        <authorList>
            <person name="Currrie C."/>
            <person name="Chevrette M."/>
            <person name="Carlson C."/>
            <person name="Stubbendieck R."/>
            <person name="Wendt-Pienkowski E."/>
        </authorList>
    </citation>
    <scope>NUCLEOTIDE SEQUENCE [LARGE SCALE GENOMIC DNA]</scope>
    <source>
        <strain evidence="6 7">SID7739</strain>
    </source>
</reference>
<dbReference type="PROSITE" id="PS01124">
    <property type="entry name" value="HTH_ARAC_FAMILY_2"/>
    <property type="match status" value="1"/>
</dbReference>
<keyword evidence="3" id="KW-0804">Transcription</keyword>
<organism evidence="6 7">
    <name type="scientific">Streptomyces rubrogriseus</name>
    <dbReference type="NCBI Taxonomy" id="194673"/>
    <lineage>
        <taxon>Bacteria</taxon>
        <taxon>Bacillati</taxon>
        <taxon>Actinomycetota</taxon>
        <taxon>Actinomycetes</taxon>
        <taxon>Kitasatosporales</taxon>
        <taxon>Streptomycetaceae</taxon>
        <taxon>Streptomyces</taxon>
        <taxon>Streptomyces violaceoruber group</taxon>
    </lineage>
</organism>
<gene>
    <name evidence="6" type="ORF">G3I66_43570</name>
</gene>
<evidence type="ECO:0000313" key="7">
    <source>
        <dbReference type="Proteomes" id="UP000475666"/>
    </source>
</evidence>
<dbReference type="PRINTS" id="PR00032">
    <property type="entry name" value="HTHARAC"/>
</dbReference>
<dbReference type="PANTHER" id="PTHR46796">
    <property type="entry name" value="HTH-TYPE TRANSCRIPTIONAL ACTIVATOR RHAS-RELATED"/>
    <property type="match status" value="1"/>
</dbReference>
<sequence length="365" mass="40365">MPGDERPRRGRRRMQRGTAVQQTGTGEASVFLSTDSVSGPEGFGWWGDMVSRAVMPVSIASEHADHFKGEVTTLELVDTDFSAFSFSPMSARRTPDHIRAADPENYYLFLVHGSPIGLEQRRNNALLRAGDVALFDTSQPLACEFQDQGRPSRVSVLRLPRTALPLPSDKTDRLVATPLPARTGSGALLTSYLAGLRENTAHCGPTELRRLGTVALDLAVTFLAARLDSPPALPAESRRRVLLTRINAYIDHNLHDPDLGPATTAAHHHISIRLLHALFEEEPETVSATIRRRRLERSRTDLGDPRLRHRTIGEIAARWGFRHPAAFSRTFREAYGISPTEARTALHDKQPCTPRRGPGHRSLAP</sequence>
<dbReference type="SMART" id="SM00342">
    <property type="entry name" value="HTH_ARAC"/>
    <property type="match status" value="1"/>
</dbReference>
<evidence type="ECO:0000256" key="1">
    <source>
        <dbReference type="ARBA" id="ARBA00023015"/>
    </source>
</evidence>
<dbReference type="PANTHER" id="PTHR46796:SF6">
    <property type="entry name" value="ARAC SUBFAMILY"/>
    <property type="match status" value="1"/>
</dbReference>
<dbReference type="SUPFAM" id="SSF46689">
    <property type="entry name" value="Homeodomain-like"/>
    <property type="match status" value="1"/>
</dbReference>
<feature type="region of interest" description="Disordered" evidence="4">
    <location>
        <begin position="341"/>
        <end position="365"/>
    </location>
</feature>
<feature type="domain" description="HTH araC/xylS-type" evidence="5">
    <location>
        <begin position="244"/>
        <end position="345"/>
    </location>
</feature>
<dbReference type="InterPro" id="IPR035418">
    <property type="entry name" value="AraC-bd_2"/>
</dbReference>
<keyword evidence="1" id="KW-0805">Transcription regulation</keyword>
<evidence type="ECO:0000259" key="5">
    <source>
        <dbReference type="PROSITE" id="PS01124"/>
    </source>
</evidence>
<dbReference type="GO" id="GO:0043565">
    <property type="term" value="F:sequence-specific DNA binding"/>
    <property type="evidence" value="ECO:0007669"/>
    <property type="project" value="InterPro"/>
</dbReference>
<dbReference type="EMBL" id="JAAGMQ010001285">
    <property type="protein sequence ID" value="NEC39964.1"/>
    <property type="molecule type" value="Genomic_DNA"/>
</dbReference>
<dbReference type="InterPro" id="IPR050204">
    <property type="entry name" value="AraC_XylS_family_regulators"/>
</dbReference>
<dbReference type="Pfam" id="PF14525">
    <property type="entry name" value="AraC_binding_2"/>
    <property type="match status" value="1"/>
</dbReference>
<dbReference type="AlphaFoldDB" id="A0A6G3TTK0"/>
<evidence type="ECO:0000313" key="6">
    <source>
        <dbReference type="EMBL" id="NEC39964.1"/>
    </source>
</evidence>
<name>A0A6G3TTK0_9ACTN</name>
<evidence type="ECO:0000256" key="3">
    <source>
        <dbReference type="ARBA" id="ARBA00023163"/>
    </source>
</evidence>
<protein>
    <submittedName>
        <fullName evidence="6">Helix-turn-helix domain-containing protein</fullName>
    </submittedName>
</protein>
<evidence type="ECO:0000256" key="2">
    <source>
        <dbReference type="ARBA" id="ARBA00023125"/>
    </source>
</evidence>
<dbReference type="Gene3D" id="1.10.10.60">
    <property type="entry name" value="Homeodomain-like"/>
    <property type="match status" value="1"/>
</dbReference>
<dbReference type="Pfam" id="PF12833">
    <property type="entry name" value="HTH_18"/>
    <property type="match status" value="1"/>
</dbReference>
<evidence type="ECO:0000256" key="4">
    <source>
        <dbReference type="SAM" id="MobiDB-lite"/>
    </source>
</evidence>
<feature type="region of interest" description="Disordered" evidence="4">
    <location>
        <begin position="1"/>
        <end position="25"/>
    </location>
</feature>